<dbReference type="Pfam" id="PF00781">
    <property type="entry name" value="DAGK_cat"/>
    <property type="match status" value="1"/>
</dbReference>
<dbReference type="GO" id="GO:0004143">
    <property type="term" value="F:ATP-dependent diacylglycerol kinase activity"/>
    <property type="evidence" value="ECO:0007669"/>
    <property type="project" value="TreeGrafter"/>
</dbReference>
<evidence type="ECO:0000256" key="6">
    <source>
        <dbReference type="ARBA" id="ARBA00022777"/>
    </source>
</evidence>
<keyword evidence="14" id="KW-1185">Reference proteome</keyword>
<keyword evidence="10" id="KW-0594">Phospholipid biosynthesis</keyword>
<name>A0A4Q9GGG2_9HYPH</name>
<dbReference type="PANTHER" id="PTHR12358">
    <property type="entry name" value="SPHINGOSINE KINASE"/>
    <property type="match status" value="1"/>
</dbReference>
<dbReference type="SMART" id="SM00046">
    <property type="entry name" value="DAGKc"/>
    <property type="match status" value="1"/>
</dbReference>
<evidence type="ECO:0000256" key="3">
    <source>
        <dbReference type="ARBA" id="ARBA00022679"/>
    </source>
</evidence>
<keyword evidence="7" id="KW-0067">ATP-binding</keyword>
<protein>
    <submittedName>
        <fullName evidence="13">Lipid kinase</fullName>
    </submittedName>
</protein>
<comment type="caution">
    <text evidence="13">The sequence shown here is derived from an EMBL/GenBank/DDBJ whole genome shotgun (WGS) entry which is preliminary data.</text>
</comment>
<keyword evidence="9" id="KW-0443">Lipid metabolism</keyword>
<keyword evidence="11" id="KW-1208">Phospholipid metabolism</keyword>
<dbReference type="NCBIfam" id="TIGR00147">
    <property type="entry name" value="YegS/Rv2252/BmrU family lipid kinase"/>
    <property type="match status" value="1"/>
</dbReference>
<dbReference type="Gene3D" id="3.40.50.10330">
    <property type="entry name" value="Probable inorganic polyphosphate/atp-NAD kinase, domain 1"/>
    <property type="match status" value="1"/>
</dbReference>
<evidence type="ECO:0000256" key="10">
    <source>
        <dbReference type="ARBA" id="ARBA00023209"/>
    </source>
</evidence>
<dbReference type="InterPro" id="IPR050187">
    <property type="entry name" value="Lipid_Phosphate_FormReg"/>
</dbReference>
<comment type="cofactor">
    <cofactor evidence="1">
        <name>Mg(2+)</name>
        <dbReference type="ChEBI" id="CHEBI:18420"/>
    </cofactor>
</comment>
<keyword evidence="2" id="KW-0444">Lipid biosynthesis</keyword>
<evidence type="ECO:0000256" key="8">
    <source>
        <dbReference type="ARBA" id="ARBA00022842"/>
    </source>
</evidence>
<evidence type="ECO:0000256" key="11">
    <source>
        <dbReference type="ARBA" id="ARBA00023264"/>
    </source>
</evidence>
<gene>
    <name evidence="13" type="ORF">EYR15_12260</name>
</gene>
<evidence type="ECO:0000256" key="7">
    <source>
        <dbReference type="ARBA" id="ARBA00022840"/>
    </source>
</evidence>
<dbReference type="Pfam" id="PF19279">
    <property type="entry name" value="YegS_C"/>
    <property type="match status" value="1"/>
</dbReference>
<dbReference type="InterPro" id="IPR017438">
    <property type="entry name" value="ATP-NAD_kinase_N"/>
</dbReference>
<evidence type="ECO:0000259" key="12">
    <source>
        <dbReference type="PROSITE" id="PS50146"/>
    </source>
</evidence>
<reference evidence="13 14" key="1">
    <citation type="submission" date="2019-02" db="EMBL/GenBank/DDBJ databases">
        <title>Hansschlegelia quercus sp. nov., a novel methylotrophic bacterium from buds of oak (Quercus robur L.).</title>
        <authorList>
            <person name="Agafonova N.V."/>
            <person name="Kaparullina E.N."/>
            <person name="Grouzdev D.S."/>
            <person name="Doronina N.V."/>
        </authorList>
    </citation>
    <scope>NUCLEOTIDE SEQUENCE [LARGE SCALE GENOMIC DNA]</scope>
    <source>
        <strain evidence="13 14">Dub</strain>
    </source>
</reference>
<keyword evidence="5" id="KW-0547">Nucleotide-binding</keyword>
<dbReference type="PROSITE" id="PS50146">
    <property type="entry name" value="DAGK"/>
    <property type="match status" value="1"/>
</dbReference>
<feature type="domain" description="DAGKc" evidence="12">
    <location>
        <begin position="1"/>
        <end position="127"/>
    </location>
</feature>
<dbReference type="SUPFAM" id="SSF111331">
    <property type="entry name" value="NAD kinase/diacylglycerol kinase-like"/>
    <property type="match status" value="1"/>
</dbReference>
<dbReference type="RefSeq" id="WP_131003824.1">
    <property type="nucleotide sequence ID" value="NZ_JBHSZR010000013.1"/>
</dbReference>
<keyword evidence="3" id="KW-0808">Transferase</keyword>
<dbReference type="GO" id="GO:0046872">
    <property type="term" value="F:metal ion binding"/>
    <property type="evidence" value="ECO:0007669"/>
    <property type="project" value="UniProtKB-KW"/>
</dbReference>
<sequence>MTRRALLIVNAKSRSGQDSLAAITTALRRHGIEPTHLQTDRREDISPAIVARADEADMVVVAGGDGTMNAAAKGVVQSGLPLGIVPIGTANDLARTIDVPPDVEQAVAIIAAGRTRRIDLGEVNDELFFNVASIGLSVELAKELTRDLKRRFGVLGYLIASFRVLARARPFHAEIVFEDRRVRCKTLQIAVGNGRFYGGGNLIEEDAAIDDGRLDLYSLEIAQIWHIVVMARALRKGRHGDWDEIRSLRGESFEIRTRRPRPVNADGEIVTRTPARFGVAKGAIEVFAPEGPPSAT</sequence>
<dbReference type="GO" id="GO:0005886">
    <property type="term" value="C:plasma membrane"/>
    <property type="evidence" value="ECO:0007669"/>
    <property type="project" value="TreeGrafter"/>
</dbReference>
<organism evidence="13 14">
    <name type="scientific">Hansschlegelia quercus</name>
    <dbReference type="NCBI Taxonomy" id="2528245"/>
    <lineage>
        <taxon>Bacteria</taxon>
        <taxon>Pseudomonadati</taxon>
        <taxon>Pseudomonadota</taxon>
        <taxon>Alphaproteobacteria</taxon>
        <taxon>Hyphomicrobiales</taxon>
        <taxon>Methylopilaceae</taxon>
        <taxon>Hansschlegelia</taxon>
    </lineage>
</organism>
<dbReference type="GO" id="GO:0008654">
    <property type="term" value="P:phospholipid biosynthetic process"/>
    <property type="evidence" value="ECO:0007669"/>
    <property type="project" value="UniProtKB-KW"/>
</dbReference>
<keyword evidence="6 13" id="KW-0418">Kinase</keyword>
<dbReference type="Gene3D" id="2.60.200.40">
    <property type="match status" value="1"/>
</dbReference>
<proteinExistence type="predicted"/>
<dbReference type="InterPro" id="IPR005218">
    <property type="entry name" value="Diacylglycerol/lipid_kinase"/>
</dbReference>
<evidence type="ECO:0000256" key="5">
    <source>
        <dbReference type="ARBA" id="ARBA00022741"/>
    </source>
</evidence>
<keyword evidence="8" id="KW-0460">Magnesium</keyword>
<dbReference type="OrthoDB" id="142078at2"/>
<dbReference type="InterPro" id="IPR016064">
    <property type="entry name" value="NAD/diacylglycerol_kinase_sf"/>
</dbReference>
<dbReference type="InterPro" id="IPR045540">
    <property type="entry name" value="YegS/DAGK_C"/>
</dbReference>
<dbReference type="Proteomes" id="UP000291613">
    <property type="component" value="Unassembled WGS sequence"/>
</dbReference>
<dbReference type="GO" id="GO:0005524">
    <property type="term" value="F:ATP binding"/>
    <property type="evidence" value="ECO:0007669"/>
    <property type="project" value="UniProtKB-KW"/>
</dbReference>
<accession>A0A4Q9GGG2</accession>
<evidence type="ECO:0000256" key="1">
    <source>
        <dbReference type="ARBA" id="ARBA00001946"/>
    </source>
</evidence>
<evidence type="ECO:0000313" key="13">
    <source>
        <dbReference type="EMBL" id="TBN52592.1"/>
    </source>
</evidence>
<dbReference type="EMBL" id="SIUB01000005">
    <property type="protein sequence ID" value="TBN52592.1"/>
    <property type="molecule type" value="Genomic_DNA"/>
</dbReference>
<keyword evidence="4" id="KW-0479">Metal-binding</keyword>
<dbReference type="NCBIfam" id="NF009604">
    <property type="entry name" value="PRK13057.1"/>
    <property type="match status" value="1"/>
</dbReference>
<evidence type="ECO:0000256" key="2">
    <source>
        <dbReference type="ARBA" id="ARBA00022516"/>
    </source>
</evidence>
<evidence type="ECO:0000256" key="4">
    <source>
        <dbReference type="ARBA" id="ARBA00022723"/>
    </source>
</evidence>
<evidence type="ECO:0000313" key="14">
    <source>
        <dbReference type="Proteomes" id="UP000291613"/>
    </source>
</evidence>
<dbReference type="PANTHER" id="PTHR12358:SF106">
    <property type="entry name" value="LIPID KINASE YEGS"/>
    <property type="match status" value="1"/>
</dbReference>
<dbReference type="AlphaFoldDB" id="A0A4Q9GGG2"/>
<dbReference type="InterPro" id="IPR001206">
    <property type="entry name" value="Diacylglycerol_kinase_cat_dom"/>
</dbReference>
<evidence type="ECO:0000256" key="9">
    <source>
        <dbReference type="ARBA" id="ARBA00023098"/>
    </source>
</evidence>